<keyword evidence="5" id="KW-1185">Reference proteome</keyword>
<feature type="transmembrane region" description="Helical" evidence="1">
    <location>
        <begin position="146"/>
        <end position="166"/>
    </location>
</feature>
<keyword evidence="1" id="KW-0472">Membrane</keyword>
<feature type="transmembrane region" description="Helical" evidence="1">
    <location>
        <begin position="35"/>
        <end position="54"/>
    </location>
</feature>
<feature type="transmembrane region" description="Helical" evidence="1">
    <location>
        <begin position="187"/>
        <end position="208"/>
    </location>
</feature>
<name>A0A8T7M6W9_9CHLR</name>
<evidence type="ECO:0000313" key="3">
    <source>
        <dbReference type="EMBL" id="WJW69607.1"/>
    </source>
</evidence>
<dbReference type="EMBL" id="JACATZ010000003">
    <property type="protein sequence ID" value="NWJ47702.1"/>
    <property type="molecule type" value="Genomic_DNA"/>
</dbReference>
<evidence type="ECO:0000313" key="2">
    <source>
        <dbReference type="EMBL" id="NWJ47702.1"/>
    </source>
</evidence>
<proteinExistence type="predicted"/>
<evidence type="ECO:0000256" key="1">
    <source>
        <dbReference type="SAM" id="Phobius"/>
    </source>
</evidence>
<evidence type="ECO:0000313" key="5">
    <source>
        <dbReference type="Proteomes" id="UP001431572"/>
    </source>
</evidence>
<feature type="transmembrane region" description="Helical" evidence="1">
    <location>
        <begin position="74"/>
        <end position="92"/>
    </location>
</feature>
<feature type="transmembrane region" description="Helical" evidence="1">
    <location>
        <begin position="6"/>
        <end position="26"/>
    </location>
</feature>
<feature type="transmembrane region" description="Helical" evidence="1">
    <location>
        <begin position="220"/>
        <end position="243"/>
    </location>
</feature>
<dbReference type="AlphaFoldDB" id="A0A8T7M6W9"/>
<sequence length="526" mass="59671">MFNIDLQLIFTLVGFGAFLWMGLYMISRISGHSNLTLTCFFGMLTQAYFFVQTILVNFGSGGRDLGLLVHRTGWWSNVIPLVFWFHISSLVVRRGPKRTLFTPAVIAMYIIGITISLLGSFTDFLLNLSSPVVFSDGRIFVDVGSYYEIYIFFVLLAGGGAFLNFMGYYLRIRNSPEPFLISLKMHISLLTSGAFMFFAGGLFLALRFKFNFDVPGYPGYLALVLGLGLCSYSVINFEMLVAGKRAQRDFIYSFSGIFLINLFYTIPLVLLGVSSPIILVVLIGIVTTTHTIFDFGRSLMDRLFFTKIEQDARKEARDYATFLITQPVATEEMQILDKNIVVAENNSENNSDEEIGEFGSVKSFNNMVRRAITALKSPPQLVKSPLLSLAQVENRLKRDSLVDNRLNRAAVLKSILTEMIEHLRPAGNLTYGTTDTWRFFNVLFFPYVREISKKQAFAEARHLADERRKSGVTEKSEMEKALEWLSDIEEDTFYKWQRRASDTIAESLREEETVLRSQPVSSSIVR</sequence>
<keyword evidence="1" id="KW-1133">Transmembrane helix</keyword>
<organism evidence="2 4">
    <name type="scientific">Candidatus Chlorohelix allophototropha</name>
    <dbReference type="NCBI Taxonomy" id="3003348"/>
    <lineage>
        <taxon>Bacteria</taxon>
        <taxon>Bacillati</taxon>
        <taxon>Chloroflexota</taxon>
        <taxon>Chloroflexia</taxon>
        <taxon>Candidatus Chloroheliales</taxon>
        <taxon>Candidatus Chloroheliaceae</taxon>
        <taxon>Candidatus Chlorohelix</taxon>
    </lineage>
</organism>
<evidence type="ECO:0000313" key="4">
    <source>
        <dbReference type="Proteomes" id="UP000521676"/>
    </source>
</evidence>
<gene>
    <name evidence="2" type="ORF">HXX08_17755</name>
    <name evidence="3" type="ORF">OZ401_003234</name>
</gene>
<reference evidence="3" key="2">
    <citation type="journal article" date="2024" name="Nature">
        <title>Anoxygenic phototroph of the Chloroflexota uses a type I reaction centre.</title>
        <authorList>
            <person name="Tsuji J.M."/>
            <person name="Shaw N.A."/>
            <person name="Nagashima S."/>
            <person name="Venkiteswaran J.J."/>
            <person name="Schiff S.L."/>
            <person name="Watanabe T."/>
            <person name="Fukui M."/>
            <person name="Hanada S."/>
            <person name="Tank M."/>
            <person name="Neufeld J.D."/>
        </authorList>
    </citation>
    <scope>NUCLEOTIDE SEQUENCE</scope>
    <source>
        <strain evidence="3">L227-S17</strain>
    </source>
</reference>
<feature type="transmembrane region" description="Helical" evidence="1">
    <location>
        <begin position="250"/>
        <end position="271"/>
    </location>
</feature>
<dbReference type="RefSeq" id="WP_341471481.1">
    <property type="nucleotide sequence ID" value="NZ_CP128400.1"/>
</dbReference>
<protein>
    <recommendedName>
        <fullName evidence="6">Histidine kinase N-terminal 7TM region domain-containing protein</fullName>
    </recommendedName>
</protein>
<feature type="transmembrane region" description="Helical" evidence="1">
    <location>
        <begin position="277"/>
        <end position="296"/>
    </location>
</feature>
<keyword evidence="1" id="KW-0812">Transmembrane</keyword>
<dbReference type="Proteomes" id="UP001431572">
    <property type="component" value="Chromosome 2"/>
</dbReference>
<dbReference type="Proteomes" id="UP000521676">
    <property type="component" value="Unassembled WGS sequence"/>
</dbReference>
<dbReference type="EMBL" id="CP128400">
    <property type="protein sequence ID" value="WJW69607.1"/>
    <property type="molecule type" value="Genomic_DNA"/>
</dbReference>
<feature type="transmembrane region" description="Helical" evidence="1">
    <location>
        <begin position="104"/>
        <end position="126"/>
    </location>
</feature>
<evidence type="ECO:0008006" key="6">
    <source>
        <dbReference type="Google" id="ProtNLM"/>
    </source>
</evidence>
<accession>A0A8T7M6W9</accession>
<reference evidence="2 4" key="1">
    <citation type="submission" date="2020-06" db="EMBL/GenBank/DDBJ databases">
        <title>Anoxygenic phototrophic Chloroflexota member uses a Type I reaction center.</title>
        <authorList>
            <person name="Tsuji J.M."/>
            <person name="Shaw N.A."/>
            <person name="Nagashima S."/>
            <person name="Venkiteswaran J."/>
            <person name="Schiff S.L."/>
            <person name="Hanada S."/>
            <person name="Tank M."/>
            <person name="Neufeld J.D."/>
        </authorList>
    </citation>
    <scope>NUCLEOTIDE SEQUENCE [LARGE SCALE GENOMIC DNA]</scope>
    <source>
        <strain evidence="2">L227-S17</strain>
    </source>
</reference>